<proteinExistence type="predicted"/>
<protein>
    <submittedName>
        <fullName evidence="1">Uncharacterized protein</fullName>
    </submittedName>
</protein>
<dbReference type="EMBL" id="BK016095">
    <property type="protein sequence ID" value="DAF94658.1"/>
    <property type="molecule type" value="Genomic_DNA"/>
</dbReference>
<reference evidence="1" key="1">
    <citation type="journal article" date="2021" name="Proc. Natl. Acad. Sci. U.S.A.">
        <title>A Catalog of Tens of Thousands of Viruses from Human Metagenomes Reveals Hidden Associations with Chronic Diseases.</title>
        <authorList>
            <person name="Tisza M.J."/>
            <person name="Buck C.B."/>
        </authorList>
    </citation>
    <scope>NUCLEOTIDE SEQUENCE</scope>
    <source>
        <strain evidence="1">Ctvph17</strain>
    </source>
</reference>
<name>A0A8S5UJT3_9CAUD</name>
<organism evidence="1">
    <name type="scientific">Siphoviridae sp. ctvph17</name>
    <dbReference type="NCBI Taxonomy" id="2825724"/>
    <lineage>
        <taxon>Viruses</taxon>
        <taxon>Duplodnaviria</taxon>
        <taxon>Heunggongvirae</taxon>
        <taxon>Uroviricota</taxon>
        <taxon>Caudoviricetes</taxon>
    </lineage>
</organism>
<accession>A0A8S5UJT3</accession>
<evidence type="ECO:0000313" key="1">
    <source>
        <dbReference type="EMBL" id="DAF94658.1"/>
    </source>
</evidence>
<sequence>MELRLKAGVIEQIMTDRRLETNEQVAAILGVNLQELELMRTGAPISRAMALHVATIQGTNFDLSPWVEWVTPESAAPAA</sequence>